<sequence>MVKHHRLPIGRPGFGESQTSKTAAEIAAELHLSMRALQSRYKGKRTLNKASSSSSRAKSRLPSVSSAPSTKELPASAACDRCRRLKTKCERRFEPDKPCGRCVKAGAECTNEDTLLLPGPPKREQKSIFSDWGVPYKTFREALKEQRRQSQSAYSARRPGRPMHPRHSFSGTAPATTTSSSSSSVITHKVASNGDSDGSNSATSTSAIDNPHWSAHSFDLTTIPSGFGPILQPSIPFVHAQEAHHSTYQPTLGDASPLFASLTPSNGDQSRTPDLIHHRSASETYLPQLQASRECSLGWNAAAAGYQAVQAPHLKSLVDSPPSRESHSEYAAFRHYGTQPPQHESQVPHRGGPRHGSVPTLSYSPASMAEELRYALSASPRDLSNTFPTTAVGSSKASRNFNSSANSPSAASHHAIMLVDEQLESLFVKPNCHELPSQVGVGASLRFANKLDESFSLLFDESGRTGV</sequence>
<dbReference type="InParanoid" id="A0A066V7F7"/>
<evidence type="ECO:0000259" key="2">
    <source>
        <dbReference type="PROSITE" id="PS50048"/>
    </source>
</evidence>
<dbReference type="InterPro" id="IPR001138">
    <property type="entry name" value="Zn2Cys6_DnaBD"/>
</dbReference>
<dbReference type="SUPFAM" id="SSF57701">
    <property type="entry name" value="Zn2/Cys6 DNA-binding domain"/>
    <property type="match status" value="1"/>
</dbReference>
<feature type="region of interest" description="Disordered" evidence="1">
    <location>
        <begin position="143"/>
        <end position="208"/>
    </location>
</feature>
<dbReference type="Pfam" id="PF00172">
    <property type="entry name" value="Zn_clus"/>
    <property type="match status" value="1"/>
</dbReference>
<accession>A0A066V7F7</accession>
<dbReference type="RefSeq" id="XP_013240455.1">
    <property type="nucleotide sequence ID" value="XM_013385001.1"/>
</dbReference>
<dbReference type="EMBL" id="JMSN01000132">
    <property type="protein sequence ID" value="KDN37677.1"/>
    <property type="molecule type" value="Genomic_DNA"/>
</dbReference>
<feature type="domain" description="Zn(2)-C6 fungal-type" evidence="2">
    <location>
        <begin position="78"/>
        <end position="111"/>
    </location>
</feature>
<dbReference type="PROSITE" id="PS50048">
    <property type="entry name" value="ZN2_CY6_FUNGAL_2"/>
    <property type="match status" value="1"/>
</dbReference>
<dbReference type="CDD" id="cd00067">
    <property type="entry name" value="GAL4"/>
    <property type="match status" value="1"/>
</dbReference>
<feature type="compositionally biased region" description="Low complexity" evidence="1">
    <location>
        <begin position="49"/>
        <end position="66"/>
    </location>
</feature>
<evidence type="ECO:0000313" key="3">
    <source>
        <dbReference type="EMBL" id="KDN37677.1"/>
    </source>
</evidence>
<dbReference type="PROSITE" id="PS00463">
    <property type="entry name" value="ZN2_CY6_FUNGAL_1"/>
    <property type="match status" value="1"/>
</dbReference>
<proteinExistence type="predicted"/>
<evidence type="ECO:0000313" key="4">
    <source>
        <dbReference type="Proteomes" id="UP000027361"/>
    </source>
</evidence>
<feature type="region of interest" description="Disordered" evidence="1">
    <location>
        <begin position="338"/>
        <end position="358"/>
    </location>
</feature>
<dbReference type="InterPro" id="IPR036864">
    <property type="entry name" value="Zn2-C6_fun-type_DNA-bd_sf"/>
</dbReference>
<dbReference type="HOGENOM" id="CLU_585509_0_0_1"/>
<organism evidence="3 4">
    <name type="scientific">Tilletiaria anomala (strain ATCC 24038 / CBS 436.72 / UBC 951)</name>
    <dbReference type="NCBI Taxonomy" id="1037660"/>
    <lineage>
        <taxon>Eukaryota</taxon>
        <taxon>Fungi</taxon>
        <taxon>Dikarya</taxon>
        <taxon>Basidiomycota</taxon>
        <taxon>Ustilaginomycotina</taxon>
        <taxon>Exobasidiomycetes</taxon>
        <taxon>Georgefischeriales</taxon>
        <taxon>Tilletiariaceae</taxon>
        <taxon>Tilletiaria</taxon>
    </lineage>
</organism>
<gene>
    <name evidence="3" type="ORF">K437DRAFT_36014</name>
</gene>
<reference evidence="3 4" key="1">
    <citation type="submission" date="2014-05" db="EMBL/GenBank/DDBJ databases">
        <title>Draft genome sequence of a rare smut relative, Tilletiaria anomala UBC 951.</title>
        <authorList>
            <consortium name="DOE Joint Genome Institute"/>
            <person name="Toome M."/>
            <person name="Kuo A."/>
            <person name="Henrissat B."/>
            <person name="Lipzen A."/>
            <person name="Tritt A."/>
            <person name="Yoshinaga Y."/>
            <person name="Zane M."/>
            <person name="Barry K."/>
            <person name="Grigoriev I.V."/>
            <person name="Spatafora J.W."/>
            <person name="Aimea M.C."/>
        </authorList>
    </citation>
    <scope>NUCLEOTIDE SEQUENCE [LARGE SCALE GENOMIC DNA]</scope>
    <source>
        <strain evidence="3 4">UBC 951</strain>
    </source>
</reference>
<evidence type="ECO:0000256" key="1">
    <source>
        <dbReference type="SAM" id="MobiDB-lite"/>
    </source>
</evidence>
<feature type="compositionally biased region" description="Polar residues" evidence="1">
    <location>
        <begin position="193"/>
        <end position="208"/>
    </location>
</feature>
<dbReference type="AlphaFoldDB" id="A0A066V7F7"/>
<dbReference type="STRING" id="1037660.A0A066V7F7"/>
<name>A0A066V7F7_TILAU</name>
<dbReference type="Gene3D" id="4.10.240.10">
    <property type="entry name" value="Zn(2)-C6 fungal-type DNA-binding domain"/>
    <property type="match status" value="1"/>
</dbReference>
<dbReference type="OrthoDB" id="2123952at2759"/>
<feature type="region of interest" description="Disordered" evidence="1">
    <location>
        <begin position="40"/>
        <end position="76"/>
    </location>
</feature>
<dbReference type="SMART" id="SM00066">
    <property type="entry name" value="GAL4"/>
    <property type="match status" value="1"/>
</dbReference>
<dbReference type="GO" id="GO:0008270">
    <property type="term" value="F:zinc ion binding"/>
    <property type="evidence" value="ECO:0007669"/>
    <property type="project" value="InterPro"/>
</dbReference>
<dbReference type="GO" id="GO:0000981">
    <property type="term" value="F:DNA-binding transcription factor activity, RNA polymerase II-specific"/>
    <property type="evidence" value="ECO:0007669"/>
    <property type="project" value="InterPro"/>
</dbReference>
<feature type="compositionally biased region" description="Basic residues" evidence="1">
    <location>
        <begin position="158"/>
        <end position="167"/>
    </location>
</feature>
<feature type="region of interest" description="Disordered" evidence="1">
    <location>
        <begin position="1"/>
        <end position="22"/>
    </location>
</feature>
<dbReference type="Proteomes" id="UP000027361">
    <property type="component" value="Unassembled WGS sequence"/>
</dbReference>
<dbReference type="GeneID" id="25267406"/>
<comment type="caution">
    <text evidence="3">The sequence shown here is derived from an EMBL/GenBank/DDBJ whole genome shotgun (WGS) entry which is preliminary data.</text>
</comment>
<protein>
    <recommendedName>
        <fullName evidence="2">Zn(2)-C6 fungal-type domain-containing protein</fullName>
    </recommendedName>
</protein>
<keyword evidence="4" id="KW-1185">Reference proteome</keyword>